<keyword evidence="2" id="KW-1185">Reference proteome</keyword>
<evidence type="ECO:0000313" key="1">
    <source>
        <dbReference type="EMBL" id="KAJ1367625.1"/>
    </source>
</evidence>
<organism evidence="1 2">
    <name type="scientific">Parelaphostrongylus tenuis</name>
    <name type="common">Meningeal worm</name>
    <dbReference type="NCBI Taxonomy" id="148309"/>
    <lineage>
        <taxon>Eukaryota</taxon>
        <taxon>Metazoa</taxon>
        <taxon>Ecdysozoa</taxon>
        <taxon>Nematoda</taxon>
        <taxon>Chromadorea</taxon>
        <taxon>Rhabditida</taxon>
        <taxon>Rhabditina</taxon>
        <taxon>Rhabditomorpha</taxon>
        <taxon>Strongyloidea</taxon>
        <taxon>Metastrongylidae</taxon>
        <taxon>Parelaphostrongylus</taxon>
    </lineage>
</organism>
<dbReference type="EMBL" id="JAHQIW010005961">
    <property type="protein sequence ID" value="KAJ1367625.1"/>
    <property type="molecule type" value="Genomic_DNA"/>
</dbReference>
<dbReference type="Proteomes" id="UP001196413">
    <property type="component" value="Unassembled WGS sequence"/>
</dbReference>
<reference evidence="1" key="1">
    <citation type="submission" date="2021-06" db="EMBL/GenBank/DDBJ databases">
        <title>Parelaphostrongylus tenuis whole genome reference sequence.</title>
        <authorList>
            <person name="Garwood T.J."/>
            <person name="Larsen P.A."/>
            <person name="Fountain-Jones N.M."/>
            <person name="Garbe J.R."/>
            <person name="Macchietto M.G."/>
            <person name="Kania S.A."/>
            <person name="Gerhold R.W."/>
            <person name="Richards J.E."/>
            <person name="Wolf T.M."/>
        </authorList>
    </citation>
    <scope>NUCLEOTIDE SEQUENCE</scope>
    <source>
        <strain evidence="1">MNPRO001-30</strain>
        <tissue evidence="1">Meninges</tissue>
    </source>
</reference>
<evidence type="ECO:0000313" key="2">
    <source>
        <dbReference type="Proteomes" id="UP001196413"/>
    </source>
</evidence>
<sequence length="51" mass="5737">MNEMNVNRLEITLDTSSTRLPTSDGVILGPSKQRTQSLEFYQVLVVAKQAR</sequence>
<comment type="caution">
    <text evidence="1">The sequence shown here is derived from an EMBL/GenBank/DDBJ whole genome shotgun (WGS) entry which is preliminary data.</text>
</comment>
<proteinExistence type="predicted"/>
<protein>
    <submittedName>
        <fullName evidence="1">Uncharacterized protein</fullName>
    </submittedName>
</protein>
<accession>A0AAD5WET3</accession>
<name>A0AAD5WET3_PARTN</name>
<gene>
    <name evidence="1" type="ORF">KIN20_028572</name>
</gene>
<dbReference type="AlphaFoldDB" id="A0AAD5WET3"/>